<evidence type="ECO:0000256" key="12">
    <source>
        <dbReference type="ARBA" id="ARBA00082090"/>
    </source>
</evidence>
<evidence type="ECO:0000256" key="10">
    <source>
        <dbReference type="ARBA" id="ARBA00071385"/>
    </source>
</evidence>
<evidence type="ECO:0000256" key="2">
    <source>
        <dbReference type="ARBA" id="ARBA00004514"/>
    </source>
</evidence>
<dbReference type="InterPro" id="IPR001683">
    <property type="entry name" value="PX_dom"/>
</dbReference>
<evidence type="ECO:0000256" key="4">
    <source>
        <dbReference type="ARBA" id="ARBA00022490"/>
    </source>
</evidence>
<dbReference type="RefSeq" id="XP_030877543.1">
    <property type="nucleotide sequence ID" value="XM_031021683.1"/>
</dbReference>
<dbReference type="Pfam" id="PF00564">
    <property type="entry name" value="PB1"/>
    <property type="match status" value="1"/>
</dbReference>
<keyword evidence="3 13" id="KW-0728">SH3 domain</keyword>
<dbReference type="GO" id="GO:0006909">
    <property type="term" value="P:phagocytosis"/>
    <property type="evidence" value="ECO:0007669"/>
    <property type="project" value="InterPro"/>
</dbReference>
<protein>
    <recommendedName>
        <fullName evidence="10">Neutrophil cytosol factor 4</fullName>
    </recommendedName>
    <alternativeName>
        <fullName evidence="11">Neutrophil NADPH oxidase factor 4</fullName>
    </alternativeName>
    <alternativeName>
        <fullName evidence="12">p40-phox</fullName>
    </alternativeName>
</protein>
<evidence type="ECO:0000256" key="9">
    <source>
        <dbReference type="ARBA" id="ARBA00057303"/>
    </source>
</evidence>
<dbReference type="InterPro" id="IPR036871">
    <property type="entry name" value="PX_dom_sf"/>
</dbReference>
<dbReference type="FunFam" id="3.10.20.90:FF:000189">
    <property type="entry name" value="Neutrophil cytosol factor 4"/>
    <property type="match status" value="1"/>
</dbReference>
<evidence type="ECO:0000259" key="16">
    <source>
        <dbReference type="PROSITE" id="PS51745"/>
    </source>
</evidence>
<dbReference type="InterPro" id="IPR000270">
    <property type="entry name" value="PB1_dom"/>
</dbReference>
<dbReference type="InterPro" id="IPR035541">
    <property type="entry name" value="p40phox_SH3"/>
</dbReference>
<dbReference type="SMART" id="SM00666">
    <property type="entry name" value="PB1"/>
    <property type="match status" value="1"/>
</dbReference>
<dbReference type="InterPro" id="IPR034912">
    <property type="entry name" value="PX_p40phox"/>
</dbReference>
<comment type="function">
    <text evidence="9">Subunit of the phagocyte NADPH oxidase complex that mediates the transfer of electrons from cytosolic NADPH to O2 to produce the superoxide anion (O2(-)). In the activated complex, electrons are first transferred from NADPH to flavin adenine dinucleotide (FAD) and subsequently transferred via two heme molecules to molecular oxygen, producing superoxide through an outer-sphere reaction. Activation of the NADPH oxidase complex is initiated by the assembly of cytosolic subunits of the NADPH oxidase complex with the core NADPH oxidase complex to form a complex at the plasma membrane or phagosomal membrane. This activation process is initiated by phosphorylation dependent binding of the cytosolic NCF1/p47-phox subunit to the C-terminus of CYBA/p22-phox.</text>
</comment>
<keyword evidence="6" id="KW-0967">Endosome</keyword>
<feature type="domain" description="PB1" evidence="16">
    <location>
        <begin position="274"/>
        <end position="366"/>
    </location>
</feature>
<dbReference type="SMART" id="SM00326">
    <property type="entry name" value="SH3"/>
    <property type="match status" value="1"/>
</dbReference>
<evidence type="ECO:0000256" key="7">
    <source>
        <dbReference type="ARBA" id="ARBA00023121"/>
    </source>
</evidence>
<evidence type="ECO:0000256" key="1">
    <source>
        <dbReference type="ARBA" id="ARBA00004125"/>
    </source>
</evidence>
<gene>
    <name evidence="18" type="primary">NCF4</name>
</gene>
<evidence type="ECO:0000256" key="11">
    <source>
        <dbReference type="ARBA" id="ARBA00080920"/>
    </source>
</evidence>
<dbReference type="FunFam" id="3.30.1520.10:FF:000024">
    <property type="entry name" value="Neutrophil cytosol factor 4"/>
    <property type="match status" value="1"/>
</dbReference>
<dbReference type="SUPFAM" id="SSF50044">
    <property type="entry name" value="SH3-domain"/>
    <property type="match status" value="1"/>
</dbReference>
<dbReference type="CDD" id="cd06882">
    <property type="entry name" value="PX_p40phox"/>
    <property type="match status" value="1"/>
</dbReference>
<dbReference type="GO" id="GO:0042554">
    <property type="term" value="P:superoxide anion generation"/>
    <property type="evidence" value="ECO:0007669"/>
    <property type="project" value="TreeGrafter"/>
</dbReference>
<evidence type="ECO:0000313" key="18">
    <source>
        <dbReference type="RefSeq" id="XP_030877543.1"/>
    </source>
</evidence>
<dbReference type="SMART" id="SM00312">
    <property type="entry name" value="PX"/>
    <property type="match status" value="1"/>
</dbReference>
<dbReference type="PANTHER" id="PTHR15706:SF20">
    <property type="entry name" value="NEUTROPHIL CYTOSOL FACTOR 4"/>
    <property type="match status" value="1"/>
</dbReference>
<evidence type="ECO:0000313" key="17">
    <source>
        <dbReference type="Proteomes" id="UP000245341"/>
    </source>
</evidence>
<keyword evidence="5" id="KW-0597">Phosphoprotein</keyword>
<evidence type="ECO:0000256" key="8">
    <source>
        <dbReference type="ARBA" id="ARBA00023136"/>
    </source>
</evidence>
<dbReference type="GO" id="GO:0005829">
    <property type="term" value="C:cytosol"/>
    <property type="evidence" value="ECO:0007669"/>
    <property type="project" value="UniProtKB-SubCell"/>
</dbReference>
<dbReference type="PANTHER" id="PTHR15706">
    <property type="entry name" value="SH3 MULTIPLE DOMAIN"/>
    <property type="match status" value="1"/>
</dbReference>
<dbReference type="Pfam" id="PF00787">
    <property type="entry name" value="PX"/>
    <property type="match status" value="1"/>
</dbReference>
<dbReference type="InterPro" id="IPR001452">
    <property type="entry name" value="SH3_domain"/>
</dbReference>
<evidence type="ECO:0000256" key="13">
    <source>
        <dbReference type="PROSITE-ProRule" id="PRU00192"/>
    </source>
</evidence>
<sequence>MQVAWNFLSLGIIPGIMVEASLPLPRSFYLLFFFEDIMHSCLRHLRPRDFEQLPDDIAVSANIADIEEKRGFTSYFVFVIEVKTKGGSKYLIYRRYRQFYALQSKLEERFGPENKTSPFTCNLPVLPAKVYMGVKQEIAEMRIPTLNAYMKSLLSLPIWVLMDEDVRIFFYQSSYDSEQVPQALRRLRPRTRKVKSESPQGAIFDRMAAPRAEALFDFTGNSKLELNFKVGDVIILLSRINKDWLEGTVRGATGIFPQSFVKILKDFPEEEDPTNWLRCYFYGDTISTTKDIAVEEDLSSTPLFKDLLQLMRREFQREDIALNYRDAQGDLVRLLSDEDVALMVRQAQRLPSQKHLFPWKLHVTQKDDYAVYNTVP</sequence>
<dbReference type="InterPro" id="IPR053793">
    <property type="entry name" value="PB1-like"/>
</dbReference>
<dbReference type="InterPro" id="IPR051228">
    <property type="entry name" value="NADPH_Oxidase/PX-Domain"/>
</dbReference>
<dbReference type="PROSITE" id="PS51745">
    <property type="entry name" value="PB1"/>
    <property type="match status" value="1"/>
</dbReference>
<comment type="subcellular location">
    <subcellularLocation>
        <location evidence="2">Cytoplasm</location>
        <location evidence="2">Cytosol</location>
    </subcellularLocation>
    <subcellularLocation>
        <location evidence="1">Endosome membrane</location>
        <topology evidence="1">Peripheral membrane protein</topology>
        <orientation evidence="1">Cytoplasmic side</orientation>
    </subcellularLocation>
</comment>
<dbReference type="Gene3D" id="2.30.30.40">
    <property type="entry name" value="SH3 Domains"/>
    <property type="match status" value="1"/>
</dbReference>
<dbReference type="GO" id="GO:0045730">
    <property type="term" value="P:respiratory burst"/>
    <property type="evidence" value="ECO:0007669"/>
    <property type="project" value="InterPro"/>
</dbReference>
<dbReference type="Proteomes" id="UP000245341">
    <property type="component" value="Unplaced"/>
</dbReference>
<dbReference type="PRINTS" id="PR00497">
    <property type="entry name" value="P40PHOX"/>
</dbReference>
<evidence type="ECO:0000256" key="5">
    <source>
        <dbReference type="ARBA" id="ARBA00022553"/>
    </source>
</evidence>
<keyword evidence="8" id="KW-0472">Membrane</keyword>
<dbReference type="SUPFAM" id="SSF64268">
    <property type="entry name" value="PX domain"/>
    <property type="match status" value="1"/>
</dbReference>
<dbReference type="GeneID" id="102744191"/>
<dbReference type="CDD" id="cd11869">
    <property type="entry name" value="SH3_p40phox"/>
    <property type="match status" value="1"/>
</dbReference>
<dbReference type="GO" id="GO:0016176">
    <property type="term" value="F:superoxide-generating NADPH oxidase activator activity"/>
    <property type="evidence" value="ECO:0007669"/>
    <property type="project" value="InterPro"/>
</dbReference>
<accession>A0A7F8QB47</accession>
<dbReference type="InterPro" id="IPR000919">
    <property type="entry name" value="p40phox"/>
</dbReference>
<dbReference type="InterPro" id="IPR034853">
    <property type="entry name" value="PB1_P40"/>
</dbReference>
<keyword evidence="4" id="KW-0963">Cytoplasm</keyword>
<dbReference type="CTD" id="4689"/>
<keyword evidence="17" id="KW-1185">Reference proteome</keyword>
<dbReference type="GO" id="GO:0043020">
    <property type="term" value="C:NADPH oxidase complex"/>
    <property type="evidence" value="ECO:0007669"/>
    <property type="project" value="InterPro"/>
</dbReference>
<feature type="domain" description="PX" evidence="15">
    <location>
        <begin position="56"/>
        <end position="177"/>
    </location>
</feature>
<dbReference type="FunFam" id="2.30.30.40:FF:000149">
    <property type="entry name" value="neutrophil cytosol factor 4"/>
    <property type="match status" value="1"/>
</dbReference>
<dbReference type="PROSITE" id="PS50195">
    <property type="entry name" value="PX"/>
    <property type="match status" value="1"/>
</dbReference>
<proteinExistence type="predicted"/>
<dbReference type="PROSITE" id="PS50002">
    <property type="entry name" value="SH3"/>
    <property type="match status" value="1"/>
</dbReference>
<keyword evidence="7" id="KW-0446">Lipid-binding</keyword>
<reference evidence="18" key="1">
    <citation type="submission" date="2025-08" db="UniProtKB">
        <authorList>
            <consortium name="RefSeq"/>
        </authorList>
    </citation>
    <scope>IDENTIFICATION</scope>
    <source>
        <tissue evidence="18">Liver</tissue>
    </source>
</reference>
<dbReference type="InterPro" id="IPR036028">
    <property type="entry name" value="SH3-like_dom_sf"/>
</dbReference>
<dbReference type="GO" id="GO:0035091">
    <property type="term" value="F:phosphatidylinositol binding"/>
    <property type="evidence" value="ECO:0007669"/>
    <property type="project" value="InterPro"/>
</dbReference>
<dbReference type="Gene3D" id="3.30.1520.10">
    <property type="entry name" value="Phox-like domain"/>
    <property type="match status" value="1"/>
</dbReference>
<dbReference type="Gene3D" id="3.10.20.90">
    <property type="entry name" value="Phosphatidylinositol 3-kinase Catalytic Subunit, Chain A, domain 1"/>
    <property type="match status" value="1"/>
</dbReference>
<name>A0A7F8QB47_LEPWE</name>
<dbReference type="SUPFAM" id="SSF54277">
    <property type="entry name" value="CAD &amp; PB1 domains"/>
    <property type="match status" value="1"/>
</dbReference>
<dbReference type="Pfam" id="PF14604">
    <property type="entry name" value="SH3_9"/>
    <property type="match status" value="1"/>
</dbReference>
<feature type="domain" description="SH3" evidence="14">
    <location>
        <begin position="207"/>
        <end position="266"/>
    </location>
</feature>
<organism evidence="17 18">
    <name type="scientific">Leptonychotes weddellii</name>
    <name type="common">Weddell seal</name>
    <name type="synonym">Otaria weddellii</name>
    <dbReference type="NCBI Taxonomy" id="9713"/>
    <lineage>
        <taxon>Eukaryota</taxon>
        <taxon>Metazoa</taxon>
        <taxon>Chordata</taxon>
        <taxon>Craniata</taxon>
        <taxon>Vertebrata</taxon>
        <taxon>Euteleostomi</taxon>
        <taxon>Mammalia</taxon>
        <taxon>Eutheria</taxon>
        <taxon>Laurasiatheria</taxon>
        <taxon>Carnivora</taxon>
        <taxon>Caniformia</taxon>
        <taxon>Pinnipedia</taxon>
        <taxon>Phocidae</taxon>
        <taxon>Monachinae</taxon>
        <taxon>Lobodontini</taxon>
        <taxon>Leptonychotes</taxon>
    </lineage>
</organism>
<evidence type="ECO:0000259" key="15">
    <source>
        <dbReference type="PROSITE" id="PS50195"/>
    </source>
</evidence>
<evidence type="ECO:0000259" key="14">
    <source>
        <dbReference type="PROSITE" id="PS50002"/>
    </source>
</evidence>
<dbReference type="AlphaFoldDB" id="A0A7F8QB47"/>
<dbReference type="GO" id="GO:0010008">
    <property type="term" value="C:endosome membrane"/>
    <property type="evidence" value="ECO:0007669"/>
    <property type="project" value="UniProtKB-SubCell"/>
</dbReference>
<evidence type="ECO:0000256" key="3">
    <source>
        <dbReference type="ARBA" id="ARBA00022443"/>
    </source>
</evidence>
<dbReference type="CDD" id="cd06399">
    <property type="entry name" value="PB1_P40"/>
    <property type="match status" value="1"/>
</dbReference>
<evidence type="ECO:0000256" key="6">
    <source>
        <dbReference type="ARBA" id="ARBA00022753"/>
    </source>
</evidence>
<dbReference type="OrthoDB" id="10255964at2759"/>